<accession>A0A1U7P2A4</accession>
<dbReference type="OrthoDB" id="61821at2"/>
<proteinExistence type="predicted"/>
<dbReference type="AlphaFoldDB" id="A0A1U7P2A4"/>
<comment type="caution">
    <text evidence="1">The sequence shown here is derived from an EMBL/GenBank/DDBJ whole genome shotgun (WGS) entry which is preliminary data.</text>
</comment>
<keyword evidence="2" id="KW-1185">Reference proteome</keyword>
<reference evidence="1 2" key="1">
    <citation type="submission" date="2017-01" db="EMBL/GenBank/DDBJ databases">
        <title>Genome Analysis of Deinococcus marmoris KOPRI26562.</title>
        <authorList>
            <person name="Kim J.H."/>
            <person name="Oh H.-M."/>
        </authorList>
    </citation>
    <scope>NUCLEOTIDE SEQUENCE [LARGE SCALE GENOMIC DNA]</scope>
    <source>
        <strain evidence="1 2">KOPRI26562</strain>
    </source>
</reference>
<sequence length="281" mass="31282">MRVLNVPVPDELQTLWRGWLAPARQPFFLTAAEAEAFDLPTIPRAEAKLTPEKRDTNAVWGIAAEADRVAWLTLEEWYNLGPRLQRGLLTLQVRHNRGNLPRRRDFADLLPDLPQARFLWTPELLTDAVLERVVSAGNPPCQKAQVSESVWEAASTRLPRVRELAGTFASHSGANCFGAVMGAAGVAGAESEWMQREPFEAFLQERTRPGGKDDQPGTLLLWRSSDGLVQHAAVTLGGGWAFQKASQVWYSPRVVLSVDDLKRAARQRGNRLSRHHLISAL</sequence>
<gene>
    <name evidence="1" type="ORF">BOO71_0003088</name>
</gene>
<dbReference type="STRING" id="249408.BOO71_0003088"/>
<evidence type="ECO:0000313" key="1">
    <source>
        <dbReference type="EMBL" id="OLV19302.1"/>
    </source>
</evidence>
<name>A0A1U7P2A4_9DEIO</name>
<organism evidence="1 2">
    <name type="scientific">Deinococcus marmoris</name>
    <dbReference type="NCBI Taxonomy" id="249408"/>
    <lineage>
        <taxon>Bacteria</taxon>
        <taxon>Thermotogati</taxon>
        <taxon>Deinococcota</taxon>
        <taxon>Deinococci</taxon>
        <taxon>Deinococcales</taxon>
        <taxon>Deinococcaceae</taxon>
        <taxon>Deinococcus</taxon>
    </lineage>
</organism>
<dbReference type="EMBL" id="MSTI01000036">
    <property type="protein sequence ID" value="OLV19302.1"/>
    <property type="molecule type" value="Genomic_DNA"/>
</dbReference>
<dbReference type="Proteomes" id="UP000186607">
    <property type="component" value="Unassembled WGS sequence"/>
</dbReference>
<evidence type="ECO:0000313" key="2">
    <source>
        <dbReference type="Proteomes" id="UP000186607"/>
    </source>
</evidence>
<dbReference type="RefSeq" id="WP_075830911.1">
    <property type="nucleotide sequence ID" value="NZ_MSTI01000036.1"/>
</dbReference>
<protein>
    <submittedName>
        <fullName evidence="1">Uncharacterized protein</fullName>
    </submittedName>
</protein>